<gene>
    <name evidence="1" type="ORF">CORMATOL_02562</name>
</gene>
<reference evidence="1 2" key="1">
    <citation type="submission" date="2009-01" db="EMBL/GenBank/DDBJ databases">
        <authorList>
            <person name="Fulton L."/>
            <person name="Clifton S."/>
            <person name="Chinwalla A.T."/>
            <person name="Mitreva M."/>
            <person name="Sodergren E."/>
            <person name="Weinstock G."/>
            <person name="Clifton S."/>
            <person name="Dooling D.J."/>
            <person name="Fulton B."/>
            <person name="Minx P."/>
            <person name="Pepin K.H."/>
            <person name="Johnson M."/>
            <person name="Bhonagiri V."/>
            <person name="Nash W.E."/>
            <person name="Mardis E.R."/>
            <person name="Wilson R.K."/>
        </authorList>
    </citation>
    <scope>NUCLEOTIDE SEQUENCE [LARGE SCALE GENOMIC DNA]</scope>
    <source>
        <strain evidence="1 2">ATCC 33806</strain>
    </source>
</reference>
<name>C0E6C9_9CORY</name>
<dbReference type="Proteomes" id="UP000006247">
    <property type="component" value="Unassembled WGS sequence"/>
</dbReference>
<sequence>MENLAGDLGFCVHYRHAGPVENYSNTIARRCRAVRYGPVFGLPTASTSV</sequence>
<evidence type="ECO:0000313" key="1">
    <source>
        <dbReference type="EMBL" id="EEG25970.1"/>
    </source>
</evidence>
<accession>C0E6C9</accession>
<evidence type="ECO:0000313" key="2">
    <source>
        <dbReference type="Proteomes" id="UP000006247"/>
    </source>
</evidence>
<proteinExistence type="predicted"/>
<dbReference type="HOGENOM" id="CLU_3134636_0_0_11"/>
<dbReference type="AlphaFoldDB" id="C0E6C9"/>
<organism evidence="1 2">
    <name type="scientific">Corynebacterium matruchotii ATCC 33806</name>
    <dbReference type="NCBI Taxonomy" id="566549"/>
    <lineage>
        <taxon>Bacteria</taxon>
        <taxon>Bacillati</taxon>
        <taxon>Actinomycetota</taxon>
        <taxon>Actinomycetes</taxon>
        <taxon>Mycobacteriales</taxon>
        <taxon>Corynebacteriaceae</taxon>
        <taxon>Corynebacterium</taxon>
    </lineage>
</organism>
<comment type="caution">
    <text evidence="1">The sequence shown here is derived from an EMBL/GenBank/DDBJ whole genome shotgun (WGS) entry which is preliminary data.</text>
</comment>
<dbReference type="EMBL" id="ACEB01000042">
    <property type="protein sequence ID" value="EEG25970.1"/>
    <property type="molecule type" value="Genomic_DNA"/>
</dbReference>
<protein>
    <submittedName>
        <fullName evidence="1">Uncharacterized protein</fullName>
    </submittedName>
</protein>